<comment type="caution">
    <text evidence="2">The sequence shown here is derived from an EMBL/GenBank/DDBJ whole genome shotgun (WGS) entry which is preliminary data.</text>
</comment>
<gene>
    <name evidence="2" type="ORF">GGB84_002071</name>
</gene>
<evidence type="ECO:0008006" key="3">
    <source>
        <dbReference type="Google" id="ProtNLM"/>
    </source>
</evidence>
<keyword evidence="1" id="KW-0732">Signal</keyword>
<accession>A0A765X866</accession>
<organism evidence="2">
    <name type="scientific">Escherichia coli</name>
    <dbReference type="NCBI Taxonomy" id="562"/>
    <lineage>
        <taxon>Bacteria</taxon>
        <taxon>Pseudomonadati</taxon>
        <taxon>Pseudomonadota</taxon>
        <taxon>Gammaproteobacteria</taxon>
        <taxon>Enterobacterales</taxon>
        <taxon>Enterobacteriaceae</taxon>
        <taxon>Escherichia</taxon>
    </lineage>
</organism>
<protein>
    <recommendedName>
        <fullName evidence="3">Lipoprotein</fullName>
    </recommendedName>
</protein>
<evidence type="ECO:0000256" key="1">
    <source>
        <dbReference type="SAM" id="SignalP"/>
    </source>
</evidence>
<reference evidence="2" key="2">
    <citation type="submission" date="2020-02" db="EMBL/GenBank/DDBJ databases">
        <authorList>
            <consortium name="NCBI Pathogen Detection Project"/>
        </authorList>
    </citation>
    <scope>NUCLEOTIDE SEQUENCE</scope>
    <source>
        <strain evidence="2">1839</strain>
    </source>
</reference>
<feature type="chain" id="PRO_5028349168" description="Lipoprotein" evidence="1">
    <location>
        <begin position="23"/>
        <end position="385"/>
    </location>
</feature>
<feature type="signal peptide" evidence="1">
    <location>
        <begin position="1"/>
        <end position="22"/>
    </location>
</feature>
<proteinExistence type="predicted"/>
<dbReference type="AlphaFoldDB" id="A0A765X866"/>
<sequence>MVTRSWLLIAALPLSISPSWGADFYYRQQEKGTVYVAEQKGKKDEILSELPDVNFSRLWRIANLANKQDCRLLSDFNPDKFDCDGEGDCQHTWLTDGRSVLWAGKVLKNPSGKPNVDAASFQAFGAFAADKRSIYFDGQRTDDNSGDKQVDMSSLAETEIWNLLRDKNSLWHKGRWLGHADGFQILRHDSALQFVVLTDSQVIVNGTSLPADSKTFQIIRWMPGELLVYRDKSGEHDYELENAGYRCAPFNIGLNNVSWLKHEATPAGSECIYETLAGVDPEYFYLFVRNTGLYKNHIYKVTTNALGEGALINLKPEDLFDSLEAGGGWSLTNTYISTDGQLYAQQPTEIRKMHAKQGEWLRYNLGVGGGSSVKQPPSGLKPLFK</sequence>
<name>A0A765X866_ECOLX</name>
<reference evidence="2" key="1">
    <citation type="journal article" date="2018" name="Genome Biol.">
        <title>SKESA: strategic k-mer extension for scrupulous assemblies.</title>
        <authorList>
            <person name="Souvorov A."/>
            <person name="Agarwala R."/>
            <person name="Lipman D.J."/>
        </authorList>
    </citation>
    <scope>NUCLEOTIDE SEQUENCE [LARGE SCALE GENOMIC DNA]</scope>
    <source>
        <strain evidence="2">1839</strain>
    </source>
</reference>
<dbReference type="EMBL" id="DAAYTU010000010">
    <property type="protein sequence ID" value="HAG5770416.1"/>
    <property type="molecule type" value="Genomic_DNA"/>
</dbReference>
<evidence type="ECO:0000313" key="2">
    <source>
        <dbReference type="EMBL" id="HAG5770416.1"/>
    </source>
</evidence>